<evidence type="ECO:0000313" key="7">
    <source>
        <dbReference type="EMBL" id="MCY6372017.1"/>
    </source>
</evidence>
<dbReference type="EMBL" id="JAPQES010000006">
    <property type="protein sequence ID" value="MCY6372017.1"/>
    <property type="molecule type" value="Genomic_DNA"/>
</dbReference>
<dbReference type="InterPro" id="IPR015424">
    <property type="entry name" value="PyrdxlP-dep_Trfase"/>
</dbReference>
<comment type="caution">
    <text evidence="7">The sequence shown here is derived from an EMBL/GenBank/DDBJ whole genome shotgun (WGS) entry which is preliminary data.</text>
</comment>
<evidence type="ECO:0000256" key="2">
    <source>
        <dbReference type="ARBA" id="ARBA00009533"/>
    </source>
</evidence>
<dbReference type="SUPFAM" id="SSF53383">
    <property type="entry name" value="PLP-dependent transferases"/>
    <property type="match status" value="1"/>
</dbReference>
<sequence>MRVESLDLENMDICLDKAIKVVGEYIKDISSDPVIPNIKRENLYDLVSQEIPFEGIGVEEVIDDVKENIIPYCSKIGNPKFLSWIITSPSPAGTIGEILNVGLNQVPFCYKSGPAATVIEETVVSWFANMFGYTDKSGGILVSGGTMGTLTGLSVAREVHIPGAMKKGLQNIKKPLVVYVSNISHKSVETAASVLGIGSDFVRKIPVDSNFRMDVEKLKEQIEEDRELGYDPFCVVAQAGTSNEGAVDDIDRIADLCNEQRIWLHIDAAFAGGAILTERGKTLMKGIEKADSISTDPHKWFFIPVEAGCVLIKNREHLYNTYRTSDKAFNADEPIEYMNYGMQFTRMSRAFKIWFAFRAYGLNKLSKVIDTNMDLAQKFTRIINESDKWQLLCPTQTSAVCFRYVPNLNYSDEELNKLQNSILNELELSGKAFLAPAVINGKTAMRACLSNHRTSYEDLEFVFKTLNEIGERISKA</sequence>
<dbReference type="Gene3D" id="3.90.1150.10">
    <property type="entry name" value="Aspartate Aminotransferase, domain 1"/>
    <property type="match status" value="1"/>
</dbReference>
<comment type="similarity">
    <text evidence="2 6">Belongs to the group II decarboxylase family.</text>
</comment>
<keyword evidence="7" id="KW-0032">Aminotransferase</keyword>
<dbReference type="PANTHER" id="PTHR11999:SF70">
    <property type="entry name" value="MIP05841P"/>
    <property type="match status" value="1"/>
</dbReference>
<reference evidence="7" key="1">
    <citation type="submission" date="2022-12" db="EMBL/GenBank/DDBJ databases">
        <authorList>
            <person name="Wang J."/>
        </authorList>
    </citation>
    <scope>NUCLEOTIDE SEQUENCE</scope>
    <source>
        <strain evidence="7">HY-42-06</strain>
    </source>
</reference>
<dbReference type="RefSeq" id="WP_268050932.1">
    <property type="nucleotide sequence ID" value="NZ_JAPQES010000006.1"/>
</dbReference>
<accession>A0ABT4CSG6</accession>
<keyword evidence="4 6" id="KW-0663">Pyridoxal phosphate</keyword>
<evidence type="ECO:0000256" key="3">
    <source>
        <dbReference type="ARBA" id="ARBA00022793"/>
    </source>
</evidence>
<dbReference type="InterPro" id="IPR002129">
    <property type="entry name" value="PyrdxlP-dep_de-COase"/>
</dbReference>
<dbReference type="Proteomes" id="UP001079657">
    <property type="component" value="Unassembled WGS sequence"/>
</dbReference>
<evidence type="ECO:0000256" key="5">
    <source>
        <dbReference type="ARBA" id="ARBA00023239"/>
    </source>
</evidence>
<evidence type="ECO:0000313" key="8">
    <source>
        <dbReference type="Proteomes" id="UP001079657"/>
    </source>
</evidence>
<gene>
    <name evidence="7" type="ORF">OXH55_15385</name>
</gene>
<dbReference type="Pfam" id="PF00282">
    <property type="entry name" value="Pyridoxal_deC"/>
    <property type="match status" value="1"/>
</dbReference>
<keyword evidence="3" id="KW-0210">Decarboxylase</keyword>
<dbReference type="Gene3D" id="3.40.640.10">
    <property type="entry name" value="Type I PLP-dependent aspartate aminotransferase-like (Major domain)"/>
    <property type="match status" value="1"/>
</dbReference>
<proteinExistence type="inferred from homology"/>
<dbReference type="InterPro" id="IPR021115">
    <property type="entry name" value="Pyridoxal-P_BS"/>
</dbReference>
<protein>
    <submittedName>
        <fullName evidence="7">Aminotransferase class I/II-fold pyridoxal phosphate-dependent enzyme</fullName>
    </submittedName>
</protein>
<dbReference type="Gene3D" id="1.20.1340.10">
    <property type="entry name" value="dopa decarboxylase, N-terminal domain"/>
    <property type="match status" value="1"/>
</dbReference>
<dbReference type="GO" id="GO:0008483">
    <property type="term" value="F:transaminase activity"/>
    <property type="evidence" value="ECO:0007669"/>
    <property type="project" value="UniProtKB-KW"/>
</dbReference>
<keyword evidence="8" id="KW-1185">Reference proteome</keyword>
<keyword evidence="7" id="KW-0808">Transferase</keyword>
<dbReference type="PROSITE" id="PS00392">
    <property type="entry name" value="DDC_GAD_HDC_YDC"/>
    <property type="match status" value="1"/>
</dbReference>
<dbReference type="InterPro" id="IPR010977">
    <property type="entry name" value="Aromatic_deC"/>
</dbReference>
<keyword evidence="5 6" id="KW-0456">Lyase</keyword>
<dbReference type="PRINTS" id="PR00800">
    <property type="entry name" value="YHDCRBOXLASE"/>
</dbReference>
<dbReference type="InterPro" id="IPR015422">
    <property type="entry name" value="PyrdxlP-dep_Trfase_small"/>
</dbReference>
<evidence type="ECO:0000256" key="4">
    <source>
        <dbReference type="ARBA" id="ARBA00022898"/>
    </source>
</evidence>
<dbReference type="InterPro" id="IPR015421">
    <property type="entry name" value="PyrdxlP-dep_Trfase_major"/>
</dbReference>
<evidence type="ECO:0000256" key="6">
    <source>
        <dbReference type="RuleBase" id="RU000382"/>
    </source>
</evidence>
<comment type="cofactor">
    <cofactor evidence="1 6">
        <name>pyridoxal 5'-phosphate</name>
        <dbReference type="ChEBI" id="CHEBI:597326"/>
    </cofactor>
</comment>
<name>A0ABT4CSG6_9CLOT</name>
<dbReference type="PANTHER" id="PTHR11999">
    <property type="entry name" value="GROUP II PYRIDOXAL-5-PHOSPHATE DECARBOXYLASE"/>
    <property type="match status" value="1"/>
</dbReference>
<organism evidence="7 8">
    <name type="scientific">Clostridium ganghwense</name>
    <dbReference type="NCBI Taxonomy" id="312089"/>
    <lineage>
        <taxon>Bacteria</taxon>
        <taxon>Bacillati</taxon>
        <taxon>Bacillota</taxon>
        <taxon>Clostridia</taxon>
        <taxon>Eubacteriales</taxon>
        <taxon>Clostridiaceae</taxon>
        <taxon>Clostridium</taxon>
    </lineage>
</organism>
<evidence type="ECO:0000256" key="1">
    <source>
        <dbReference type="ARBA" id="ARBA00001933"/>
    </source>
</evidence>